<comment type="subcellular location">
    <subcellularLocation>
        <location evidence="1">Mitochondrion</location>
    </subcellularLocation>
</comment>
<keyword evidence="2" id="KW-0496">Mitochondrion</keyword>
<dbReference type="Gene3D" id="1.10.10.140">
    <property type="entry name" value="Cytochrome c oxidase, subunit VIb"/>
    <property type="match status" value="1"/>
</dbReference>
<organism evidence="4 5">
    <name type="scientific">Paralvinella palmiformis</name>
    <dbReference type="NCBI Taxonomy" id="53620"/>
    <lineage>
        <taxon>Eukaryota</taxon>
        <taxon>Metazoa</taxon>
        <taxon>Spiralia</taxon>
        <taxon>Lophotrochozoa</taxon>
        <taxon>Annelida</taxon>
        <taxon>Polychaeta</taxon>
        <taxon>Sedentaria</taxon>
        <taxon>Canalipalpata</taxon>
        <taxon>Terebellida</taxon>
        <taxon>Terebelliformia</taxon>
        <taxon>Alvinellidae</taxon>
        <taxon>Paralvinella</taxon>
    </lineage>
</organism>
<dbReference type="AlphaFoldDB" id="A0AAD9JU51"/>
<name>A0AAD9JU51_9ANNE</name>
<evidence type="ECO:0000313" key="5">
    <source>
        <dbReference type="Proteomes" id="UP001208570"/>
    </source>
</evidence>
<dbReference type="Proteomes" id="UP001208570">
    <property type="component" value="Unassembled WGS sequence"/>
</dbReference>
<dbReference type="EMBL" id="JAODUP010000154">
    <property type="protein sequence ID" value="KAK2159342.1"/>
    <property type="molecule type" value="Genomic_DNA"/>
</dbReference>
<dbReference type="PROSITE" id="PS51808">
    <property type="entry name" value="CHCH"/>
    <property type="match status" value="1"/>
</dbReference>
<protein>
    <recommendedName>
        <fullName evidence="6">Cytochrome c oxidase assembly factor 6</fullName>
    </recommendedName>
</protein>
<dbReference type="InterPro" id="IPR042289">
    <property type="entry name" value="COA6"/>
</dbReference>
<dbReference type="Pfam" id="PF02297">
    <property type="entry name" value="COX6B"/>
    <property type="match status" value="1"/>
</dbReference>
<evidence type="ECO:0008006" key="6">
    <source>
        <dbReference type="Google" id="ProtNLM"/>
    </source>
</evidence>
<evidence type="ECO:0000256" key="3">
    <source>
        <dbReference type="ARBA" id="ARBA00023157"/>
    </source>
</evidence>
<keyword evidence="5" id="KW-1185">Reference proteome</keyword>
<evidence type="ECO:0000256" key="1">
    <source>
        <dbReference type="ARBA" id="ARBA00004173"/>
    </source>
</evidence>
<dbReference type="InterPro" id="IPR048280">
    <property type="entry name" value="COX6B-like"/>
</dbReference>
<gene>
    <name evidence="4" type="ORF">LSH36_154g01063</name>
</gene>
<keyword evidence="3" id="KW-1015">Disulfide bond</keyword>
<evidence type="ECO:0000313" key="4">
    <source>
        <dbReference type="EMBL" id="KAK2159342.1"/>
    </source>
</evidence>
<dbReference type="SUPFAM" id="SSF47694">
    <property type="entry name" value="Cytochrome c oxidase subunit h"/>
    <property type="match status" value="1"/>
</dbReference>
<proteinExistence type="predicted"/>
<dbReference type="GO" id="GO:0005739">
    <property type="term" value="C:mitochondrion"/>
    <property type="evidence" value="ECO:0007669"/>
    <property type="project" value="UniProtKB-SubCell"/>
</dbReference>
<dbReference type="GO" id="GO:0042775">
    <property type="term" value="P:mitochondrial ATP synthesis coupled electron transport"/>
    <property type="evidence" value="ECO:0007669"/>
    <property type="project" value="TreeGrafter"/>
</dbReference>
<reference evidence="4" key="1">
    <citation type="journal article" date="2023" name="Mol. Biol. Evol.">
        <title>Third-Generation Sequencing Reveals the Adaptive Role of the Epigenome in Three Deep-Sea Polychaetes.</title>
        <authorList>
            <person name="Perez M."/>
            <person name="Aroh O."/>
            <person name="Sun Y."/>
            <person name="Lan Y."/>
            <person name="Juniper S.K."/>
            <person name="Young C.R."/>
            <person name="Angers B."/>
            <person name="Qian P.Y."/>
        </authorList>
    </citation>
    <scope>NUCLEOTIDE SEQUENCE</scope>
    <source>
        <strain evidence="4">P08H-3</strain>
    </source>
</reference>
<dbReference type="InterPro" id="IPR036549">
    <property type="entry name" value="CX6/COA6-like_sf"/>
</dbReference>
<comment type="caution">
    <text evidence="4">The sequence shown here is derived from an EMBL/GenBank/DDBJ whole genome shotgun (WGS) entry which is preliminary data.</text>
</comment>
<evidence type="ECO:0000256" key="2">
    <source>
        <dbReference type="ARBA" id="ARBA00023128"/>
    </source>
</evidence>
<sequence>MFLSIQTQKFHNELHTDNPVTAIAMAAPTKDEREKCWNARDSLWKCLDENNDDESKCTKFRKAFQKHCSKQWTKYFDRRRAYLKYEAKLKTDGYDPVDEPRQT</sequence>
<dbReference type="PANTHER" id="PTHR46690:SF1">
    <property type="entry name" value="CYTOCHROME C OXIDASE ASSEMBLY FACTOR 6 HOMOLOG"/>
    <property type="match status" value="1"/>
</dbReference>
<dbReference type="PANTHER" id="PTHR46690">
    <property type="entry name" value="CYTOCHROME C OXIDASE ASSEMBLY FACTOR 6 HOMOLOG"/>
    <property type="match status" value="1"/>
</dbReference>
<accession>A0AAD9JU51</accession>
<dbReference type="GO" id="GO:0008535">
    <property type="term" value="P:respiratory chain complex IV assembly"/>
    <property type="evidence" value="ECO:0007669"/>
    <property type="project" value="InterPro"/>
</dbReference>